<name>A0A5C6S2R2_9RHOB</name>
<evidence type="ECO:0000256" key="14">
    <source>
        <dbReference type="RuleBase" id="RU003848"/>
    </source>
</evidence>
<comment type="similarity">
    <text evidence="1 13 14">Belongs to the ATPase B chain family.</text>
</comment>
<accession>A0A5C6S2R2</accession>
<evidence type="ECO:0000256" key="12">
    <source>
        <dbReference type="ARBA" id="ARBA00037847"/>
    </source>
</evidence>
<evidence type="ECO:0000256" key="2">
    <source>
        <dbReference type="ARBA" id="ARBA00022448"/>
    </source>
</evidence>
<keyword evidence="2 13" id="KW-0813">Transport</keyword>
<dbReference type="EMBL" id="VOPL01000004">
    <property type="protein sequence ID" value="TXB68704.1"/>
    <property type="molecule type" value="Genomic_DNA"/>
</dbReference>
<keyword evidence="16" id="KW-1185">Reference proteome</keyword>
<dbReference type="Gene3D" id="6.10.250.1580">
    <property type="match status" value="1"/>
</dbReference>
<dbReference type="HAMAP" id="MF_01398">
    <property type="entry name" value="ATP_synth_b_bprime"/>
    <property type="match status" value="1"/>
</dbReference>
<dbReference type="GO" id="GO:0045259">
    <property type="term" value="C:proton-transporting ATP synthase complex"/>
    <property type="evidence" value="ECO:0007669"/>
    <property type="project" value="UniProtKB-KW"/>
</dbReference>
<keyword evidence="3 13" id="KW-0138">CF(0)</keyword>
<evidence type="ECO:0000256" key="10">
    <source>
        <dbReference type="ARBA" id="ARBA00025198"/>
    </source>
</evidence>
<evidence type="ECO:0000313" key="16">
    <source>
        <dbReference type="Proteomes" id="UP000321562"/>
    </source>
</evidence>
<evidence type="ECO:0000256" key="6">
    <source>
        <dbReference type="ARBA" id="ARBA00022989"/>
    </source>
</evidence>
<comment type="subcellular location">
    <subcellularLocation>
        <location evidence="13">Cell membrane</location>
        <topology evidence="13">Single-pass membrane protein</topology>
    </subcellularLocation>
    <subcellularLocation>
        <location evidence="12">Endomembrane system</location>
        <topology evidence="12">Single-pass membrane protein</topology>
    </subcellularLocation>
</comment>
<comment type="function">
    <text evidence="10 13">F(1)F(0) ATP synthase produces ATP from ADP in the presence of a proton or sodium gradient. F-type ATPases consist of two structural domains, F(1) containing the extramembraneous catalytic core and F(0) containing the membrane proton channel, linked together by a central stalk and a peripheral stalk. During catalysis, ATP synthesis in the catalytic domain of F(1) is coupled via a rotary mechanism of the central stalk subunits to proton translocation.</text>
</comment>
<keyword evidence="8 13" id="KW-0472">Membrane</keyword>
<protein>
    <recommendedName>
        <fullName evidence="13">ATP synthase subunit b</fullName>
    </recommendedName>
    <alternativeName>
        <fullName evidence="13">ATP synthase F(0) sector subunit b</fullName>
    </alternativeName>
    <alternativeName>
        <fullName evidence="13">ATPase subunit I</fullName>
    </alternativeName>
    <alternativeName>
        <fullName evidence="13">F-type ATPase subunit b</fullName>
        <shortName evidence="13">F-ATPase subunit b</shortName>
    </alternativeName>
</protein>
<keyword evidence="9 13" id="KW-0066">ATP synthesis</keyword>
<comment type="caution">
    <text evidence="15">The sequence shown here is derived from an EMBL/GenBank/DDBJ whole genome shotgun (WGS) entry which is preliminary data.</text>
</comment>
<reference evidence="15 16" key="1">
    <citation type="submission" date="2019-08" db="EMBL/GenBank/DDBJ databases">
        <authorList>
            <person name="Ye J."/>
        </authorList>
    </citation>
    <scope>NUCLEOTIDE SEQUENCE [LARGE SCALE GENOMIC DNA]</scope>
    <source>
        <strain evidence="15 16">TK008</strain>
    </source>
</reference>
<dbReference type="GO" id="GO:0005886">
    <property type="term" value="C:plasma membrane"/>
    <property type="evidence" value="ECO:0007669"/>
    <property type="project" value="UniProtKB-SubCell"/>
</dbReference>
<keyword evidence="6 13" id="KW-1133">Transmembrane helix</keyword>
<dbReference type="PANTHER" id="PTHR33445">
    <property type="entry name" value="ATP SYNTHASE SUBUNIT B', CHLOROPLASTIC"/>
    <property type="match status" value="1"/>
</dbReference>
<evidence type="ECO:0000256" key="1">
    <source>
        <dbReference type="ARBA" id="ARBA00005513"/>
    </source>
</evidence>
<gene>
    <name evidence="13" type="primary">atpF</name>
    <name evidence="15" type="ORF">FQV27_12025</name>
</gene>
<evidence type="ECO:0000256" key="9">
    <source>
        <dbReference type="ARBA" id="ARBA00023310"/>
    </source>
</evidence>
<dbReference type="OrthoDB" id="9805716at2"/>
<dbReference type="GO" id="GO:0046933">
    <property type="term" value="F:proton-transporting ATP synthase activity, rotational mechanism"/>
    <property type="evidence" value="ECO:0007669"/>
    <property type="project" value="UniProtKB-UniRule"/>
</dbReference>
<keyword evidence="4 13" id="KW-0812">Transmembrane</keyword>
<evidence type="ECO:0000256" key="11">
    <source>
        <dbReference type="ARBA" id="ARBA00025614"/>
    </source>
</evidence>
<evidence type="ECO:0000256" key="13">
    <source>
        <dbReference type="HAMAP-Rule" id="MF_01398"/>
    </source>
</evidence>
<dbReference type="AlphaFoldDB" id="A0A5C6S2R2"/>
<evidence type="ECO:0000256" key="7">
    <source>
        <dbReference type="ARBA" id="ARBA00023065"/>
    </source>
</evidence>
<dbReference type="InterPro" id="IPR050059">
    <property type="entry name" value="ATP_synthase_B_chain"/>
</dbReference>
<keyword evidence="5 13" id="KW-0375">Hydrogen ion transport</keyword>
<keyword evidence="13" id="KW-1003">Cell membrane</keyword>
<dbReference type="PANTHER" id="PTHR33445:SF1">
    <property type="entry name" value="ATP SYNTHASE SUBUNIT B"/>
    <property type="match status" value="1"/>
</dbReference>
<dbReference type="GO" id="GO:0046961">
    <property type="term" value="F:proton-transporting ATPase activity, rotational mechanism"/>
    <property type="evidence" value="ECO:0007669"/>
    <property type="project" value="TreeGrafter"/>
</dbReference>
<evidence type="ECO:0000256" key="8">
    <source>
        <dbReference type="ARBA" id="ARBA00023136"/>
    </source>
</evidence>
<evidence type="ECO:0000256" key="5">
    <source>
        <dbReference type="ARBA" id="ARBA00022781"/>
    </source>
</evidence>
<evidence type="ECO:0000256" key="3">
    <source>
        <dbReference type="ARBA" id="ARBA00022547"/>
    </source>
</evidence>
<evidence type="ECO:0000313" key="15">
    <source>
        <dbReference type="EMBL" id="TXB68704.1"/>
    </source>
</evidence>
<evidence type="ECO:0000256" key="4">
    <source>
        <dbReference type="ARBA" id="ARBA00022692"/>
    </source>
</evidence>
<dbReference type="CDD" id="cd06503">
    <property type="entry name" value="ATP-synt_Fo_b"/>
    <property type="match status" value="1"/>
</dbReference>
<dbReference type="NCBIfam" id="NF009988">
    <property type="entry name" value="PRK13454.1"/>
    <property type="match status" value="1"/>
</dbReference>
<dbReference type="Pfam" id="PF00430">
    <property type="entry name" value="ATP-synt_B"/>
    <property type="match status" value="1"/>
</dbReference>
<dbReference type="InterPro" id="IPR002146">
    <property type="entry name" value="ATP_synth_b/b'su_bac/chlpt"/>
</dbReference>
<proteinExistence type="inferred from homology"/>
<comment type="subunit">
    <text evidence="13">F-type ATPases have 2 components, F(1) - the catalytic core - and F(0) - the membrane proton channel. F(1) has five subunits: alpha(3), beta(3), gamma(1), delta(1), epsilon(1). F(0) has three main subunits: a(1), b(2) and c(10-14). The alpha and beta chains form an alternating ring which encloses part of the gamma chain. F(1) is attached to F(0) by a central stalk formed by the gamma and epsilon chains, while a peripheral stalk is formed by the delta and b chains.</text>
</comment>
<dbReference type="GO" id="GO:0012505">
    <property type="term" value="C:endomembrane system"/>
    <property type="evidence" value="ECO:0007669"/>
    <property type="project" value="UniProtKB-SubCell"/>
</dbReference>
<sequence length="225" mass="22976">MFSLLQAAAPTAAETDTHAAPANAEAAAAAAGHGADAAAHAPAATGHAVEAAGHAEAAGQAVGMPQLDITTFGNQIFWLLVTLAVLYWVLSKVALPRIDAVISDRQGAITGDLMQAEEYKKKAKDAEAAYDKALSDARAEAHKIVAAQKADIQKDLDNAIAKADAEIAARTSESEKRIGAIRDSATADARSVARDVTAELVRAFGGNADQGAIDAAVDARLKGAA</sequence>
<keyword evidence="7 13" id="KW-0406">Ion transport</keyword>
<dbReference type="RefSeq" id="WP_147098778.1">
    <property type="nucleotide sequence ID" value="NZ_JBHUFH010000012.1"/>
</dbReference>
<dbReference type="Proteomes" id="UP000321562">
    <property type="component" value="Unassembled WGS sequence"/>
</dbReference>
<comment type="function">
    <text evidence="11">Component of the F(0) channel, it forms part of the peripheral stalk, linking F(1) to F(0). The b'-subunit is a diverged and duplicated form of b found in plants and photosynthetic bacteria.</text>
</comment>
<organism evidence="15 16">
    <name type="scientific">Paracoccus aurantiacus</name>
    <dbReference type="NCBI Taxonomy" id="2599412"/>
    <lineage>
        <taxon>Bacteria</taxon>
        <taxon>Pseudomonadati</taxon>
        <taxon>Pseudomonadota</taxon>
        <taxon>Alphaproteobacteria</taxon>
        <taxon>Rhodobacterales</taxon>
        <taxon>Paracoccaceae</taxon>
        <taxon>Paracoccus</taxon>
    </lineage>
</organism>